<evidence type="ECO:0000256" key="1">
    <source>
        <dbReference type="SAM" id="Phobius"/>
    </source>
</evidence>
<dbReference type="AlphaFoldDB" id="A0A9N9PVH7"/>
<keyword evidence="1" id="KW-0812">Transmembrane</keyword>
<keyword evidence="1" id="KW-1133">Transmembrane helix</keyword>
<organism evidence="2 3">
    <name type="scientific">Hymenoscyphus fraxineus</name>
    <dbReference type="NCBI Taxonomy" id="746836"/>
    <lineage>
        <taxon>Eukaryota</taxon>
        <taxon>Fungi</taxon>
        <taxon>Dikarya</taxon>
        <taxon>Ascomycota</taxon>
        <taxon>Pezizomycotina</taxon>
        <taxon>Leotiomycetes</taxon>
        <taxon>Helotiales</taxon>
        <taxon>Helotiaceae</taxon>
        <taxon>Hymenoscyphus</taxon>
    </lineage>
</organism>
<name>A0A9N9PVH7_9HELO</name>
<dbReference type="EMBL" id="CAJVRL010000107">
    <property type="protein sequence ID" value="CAG8961371.1"/>
    <property type="molecule type" value="Genomic_DNA"/>
</dbReference>
<reference evidence="2" key="1">
    <citation type="submission" date="2021-07" db="EMBL/GenBank/DDBJ databases">
        <authorList>
            <person name="Durling M."/>
        </authorList>
    </citation>
    <scope>NUCLEOTIDE SEQUENCE</scope>
</reference>
<dbReference type="Proteomes" id="UP000696280">
    <property type="component" value="Unassembled WGS sequence"/>
</dbReference>
<accession>A0A9N9PVH7</accession>
<feature type="transmembrane region" description="Helical" evidence="1">
    <location>
        <begin position="317"/>
        <end position="335"/>
    </location>
</feature>
<evidence type="ECO:0000313" key="3">
    <source>
        <dbReference type="Proteomes" id="UP000696280"/>
    </source>
</evidence>
<evidence type="ECO:0000313" key="2">
    <source>
        <dbReference type="EMBL" id="CAG8961371.1"/>
    </source>
</evidence>
<keyword evidence="3" id="KW-1185">Reference proteome</keyword>
<gene>
    <name evidence="2" type="ORF">HYFRA_00013832</name>
</gene>
<sequence>MNSPADNEARQAMLTTLPIEVIQQIADSLPIPCASVLSVCCRKLHFQLGTQHWKRILEADEKGKADWKLFMTLLYEDLPEQSFCFQCGIAHKADDFLLPRDRIHPEGCWALKSESRISDCIPPGFSFTIFNTIMKRHRSGLAYSALLNASQGTTRDFEDTVVRIEGFDYSRSGAKSESAHTKSGFLKTTKALIINGSFYFRVQDVRVFNSPAFPSRHGSANVRLWRRFIASAISRSIYICRHKAKESLPEEDHRWSDVLRPNVPALKIDMVSEIKRCPICETEYQINIQDCGDSGVAVHTTVWVCLGQGRTVLVSRMLWICLVLSLIGAFVNRILQHET</sequence>
<comment type="caution">
    <text evidence="2">The sequence shown here is derived from an EMBL/GenBank/DDBJ whole genome shotgun (WGS) entry which is preliminary data.</text>
</comment>
<evidence type="ECO:0008006" key="4">
    <source>
        <dbReference type="Google" id="ProtNLM"/>
    </source>
</evidence>
<dbReference type="OrthoDB" id="3766406at2759"/>
<proteinExistence type="predicted"/>
<protein>
    <recommendedName>
        <fullName evidence="4">F-box domain-containing protein</fullName>
    </recommendedName>
</protein>
<keyword evidence="1" id="KW-0472">Membrane</keyword>